<organism evidence="3 4">
    <name type="scientific">Metschnikowia bicuspidata var. bicuspidata NRRL YB-4993</name>
    <dbReference type="NCBI Taxonomy" id="869754"/>
    <lineage>
        <taxon>Eukaryota</taxon>
        <taxon>Fungi</taxon>
        <taxon>Dikarya</taxon>
        <taxon>Ascomycota</taxon>
        <taxon>Saccharomycotina</taxon>
        <taxon>Pichiomycetes</taxon>
        <taxon>Metschnikowiaceae</taxon>
        <taxon>Metschnikowia</taxon>
    </lineage>
</organism>
<reference evidence="3 4" key="1">
    <citation type="submission" date="2016-05" db="EMBL/GenBank/DDBJ databases">
        <title>Comparative genomics of biotechnologically important yeasts.</title>
        <authorList>
            <consortium name="DOE Joint Genome Institute"/>
            <person name="Riley R."/>
            <person name="Haridas S."/>
            <person name="Wolfe K.H."/>
            <person name="Lopes M.R."/>
            <person name="Hittinger C.T."/>
            <person name="Goker M."/>
            <person name="Salamov A."/>
            <person name="Wisecaver J."/>
            <person name="Long T.M."/>
            <person name="Aerts A.L."/>
            <person name="Barry K."/>
            <person name="Choi C."/>
            <person name="Clum A."/>
            <person name="Coughlan A.Y."/>
            <person name="Deshpande S."/>
            <person name="Douglass A.P."/>
            <person name="Hanson S.J."/>
            <person name="Klenk H.-P."/>
            <person name="LaButti K."/>
            <person name="Lapidus A."/>
            <person name="Lindquist E."/>
            <person name="Lipzen A."/>
            <person name="Meier-kolthoff J.P."/>
            <person name="Ohm R.A."/>
            <person name="Otillar R.P."/>
            <person name="Pangilinan J."/>
            <person name="Peng Y."/>
            <person name="Rokas A."/>
            <person name="Rosa C.A."/>
            <person name="Scheuner C."/>
            <person name="Sibirny A.A."/>
            <person name="Slot J.C."/>
            <person name="Stielow J.B."/>
            <person name="Sun H."/>
            <person name="Kurtzman C.P."/>
            <person name="Blackwell M."/>
            <person name="Grigoriev I.V."/>
            <person name="Jeffries T.W."/>
        </authorList>
    </citation>
    <scope>NUCLEOTIDE SEQUENCE [LARGE SCALE GENOMIC DNA]</scope>
    <source>
        <strain evidence="3 4">NRRL YB-4993</strain>
    </source>
</reference>
<evidence type="ECO:0000313" key="3">
    <source>
        <dbReference type="EMBL" id="OBA20810.1"/>
    </source>
</evidence>
<keyword evidence="4" id="KW-1185">Reference proteome</keyword>
<comment type="caution">
    <text evidence="3">The sequence shown here is derived from an EMBL/GenBank/DDBJ whole genome shotgun (WGS) entry which is preliminary data.</text>
</comment>
<dbReference type="Proteomes" id="UP000092555">
    <property type="component" value="Unassembled WGS sequence"/>
</dbReference>
<accession>A0A1A0H9Y2</accession>
<dbReference type="AlphaFoldDB" id="A0A1A0H9Y2"/>
<feature type="region of interest" description="Disordered" evidence="1">
    <location>
        <begin position="62"/>
        <end position="96"/>
    </location>
</feature>
<keyword evidence="2" id="KW-0732">Signal</keyword>
<name>A0A1A0H9Y2_9ASCO</name>
<evidence type="ECO:0008006" key="5">
    <source>
        <dbReference type="Google" id="ProtNLM"/>
    </source>
</evidence>
<evidence type="ECO:0000313" key="4">
    <source>
        <dbReference type="Proteomes" id="UP000092555"/>
    </source>
</evidence>
<sequence>MFWVCFGRVSVLVLFVFLLLFCLLGCCCARARVLGELERRAPGAAIDCDAAQTTLGKKYTNRRQNAHSGLRNAASSDVRFGENKQEEQGTPSVWPLEPREIGPAQIGAAAPPRATNAAQCRGQC</sequence>
<protein>
    <recommendedName>
        <fullName evidence="5">Secreted protein</fullName>
    </recommendedName>
</protein>
<dbReference type="GeneID" id="30027965"/>
<proteinExistence type="predicted"/>
<gene>
    <name evidence="3" type="ORF">METBIDRAFT_206066</name>
</gene>
<evidence type="ECO:0000256" key="1">
    <source>
        <dbReference type="SAM" id="MobiDB-lite"/>
    </source>
</evidence>
<evidence type="ECO:0000256" key="2">
    <source>
        <dbReference type="SAM" id="SignalP"/>
    </source>
</evidence>
<dbReference type="RefSeq" id="XP_018711332.1">
    <property type="nucleotide sequence ID" value="XM_018854989.1"/>
</dbReference>
<feature type="chain" id="PRO_5008508814" description="Secreted protein" evidence="2">
    <location>
        <begin position="30"/>
        <end position="124"/>
    </location>
</feature>
<feature type="signal peptide" evidence="2">
    <location>
        <begin position="1"/>
        <end position="29"/>
    </location>
</feature>
<dbReference type="EMBL" id="LXTC01000004">
    <property type="protein sequence ID" value="OBA20810.1"/>
    <property type="molecule type" value="Genomic_DNA"/>
</dbReference>